<accession>A0ABP4GWK2</accession>
<comment type="caution">
    <text evidence="1">The sequence shown here is derived from an EMBL/GenBank/DDBJ whole genome shotgun (WGS) entry which is preliminary data.</text>
</comment>
<dbReference type="EMBL" id="BAAALF010000053">
    <property type="protein sequence ID" value="GAA1240468.1"/>
    <property type="molecule type" value="Genomic_DNA"/>
</dbReference>
<dbReference type="Gene3D" id="2.60.120.620">
    <property type="entry name" value="q2cbj1_9rhob like domain"/>
    <property type="match status" value="1"/>
</dbReference>
<name>A0ABP4GWK2_9ACTN</name>
<evidence type="ECO:0000313" key="1">
    <source>
        <dbReference type="EMBL" id="GAA1240468.1"/>
    </source>
</evidence>
<keyword evidence="2" id="KW-1185">Reference proteome</keyword>
<dbReference type="InterPro" id="IPR008775">
    <property type="entry name" value="Phytyl_CoA_dOase-like"/>
</dbReference>
<gene>
    <name evidence="1" type="primary">thpD</name>
    <name evidence="1" type="ORF">GCM10009665_34160</name>
</gene>
<reference evidence="2" key="1">
    <citation type="journal article" date="2019" name="Int. J. Syst. Evol. Microbiol.">
        <title>The Global Catalogue of Microorganisms (GCM) 10K type strain sequencing project: providing services to taxonomists for standard genome sequencing and annotation.</title>
        <authorList>
            <consortium name="The Broad Institute Genomics Platform"/>
            <consortium name="The Broad Institute Genome Sequencing Center for Infectious Disease"/>
            <person name="Wu L."/>
            <person name="Ma J."/>
        </authorList>
    </citation>
    <scope>NUCLEOTIDE SEQUENCE [LARGE SCALE GENOMIC DNA]</scope>
    <source>
        <strain evidence="2">JCM 13004</strain>
    </source>
</reference>
<dbReference type="PANTHER" id="PTHR20883:SF48">
    <property type="entry name" value="ECTOINE DIOXYGENASE"/>
    <property type="match status" value="1"/>
</dbReference>
<evidence type="ECO:0000313" key="2">
    <source>
        <dbReference type="Proteomes" id="UP001500037"/>
    </source>
</evidence>
<dbReference type="Proteomes" id="UP001500037">
    <property type="component" value="Unassembled WGS sequence"/>
</dbReference>
<dbReference type="RefSeq" id="WP_344442500.1">
    <property type="nucleotide sequence ID" value="NZ_BAAALF010000053.1"/>
</dbReference>
<organism evidence="1 2">
    <name type="scientific">Kitasatospora nipponensis</name>
    <dbReference type="NCBI Taxonomy" id="258049"/>
    <lineage>
        <taxon>Bacteria</taxon>
        <taxon>Bacillati</taxon>
        <taxon>Actinomycetota</taxon>
        <taxon>Actinomycetes</taxon>
        <taxon>Kitasatosporales</taxon>
        <taxon>Streptomycetaceae</taxon>
        <taxon>Kitasatospora</taxon>
    </lineage>
</organism>
<sequence>MLTESQVHDYRRDGHLLVENVFDAEEIALLRREVEQLYATDHPGRVFEKDGSTVRGIHGCHTTSALFGRLVQLPALLSAAEQLLESKVYVHQVKVNAKRALRGDVWQWHQDYIFWEQHDGVREPRFVNVALLLDDATEHNGPLLVVPGSHRSGVIRTERRAPVGAAVGAASGEEGAQGGESWAASLSAELDFALSAEQLAPLVAESGIRSLTGPAGSLLYFDSCIVHGSGANMSPEDRTMALVTYNSVDNEPVWVANPRPEFLAGRDLTPLAALEGGLRG</sequence>
<dbReference type="Pfam" id="PF05721">
    <property type="entry name" value="PhyH"/>
    <property type="match status" value="1"/>
</dbReference>
<protein>
    <submittedName>
        <fullName evidence="1">Ectoine hydroxylase</fullName>
    </submittedName>
</protein>
<proteinExistence type="predicted"/>
<dbReference type="SUPFAM" id="SSF51197">
    <property type="entry name" value="Clavaminate synthase-like"/>
    <property type="match status" value="1"/>
</dbReference>
<dbReference type="PANTHER" id="PTHR20883">
    <property type="entry name" value="PHYTANOYL-COA DIOXYGENASE DOMAIN CONTAINING 1"/>
    <property type="match status" value="1"/>
</dbReference>